<evidence type="ECO:0000259" key="8">
    <source>
        <dbReference type="PROSITE" id="PS51007"/>
    </source>
</evidence>
<evidence type="ECO:0000313" key="9">
    <source>
        <dbReference type="EMBL" id="RUO61803.1"/>
    </source>
</evidence>
<evidence type="ECO:0000256" key="6">
    <source>
        <dbReference type="PROSITE-ProRule" id="PRU00433"/>
    </source>
</evidence>
<evidence type="ECO:0000256" key="7">
    <source>
        <dbReference type="SAM" id="MobiDB-lite"/>
    </source>
</evidence>
<evidence type="ECO:0000256" key="1">
    <source>
        <dbReference type="ARBA" id="ARBA00004196"/>
    </source>
</evidence>
<dbReference type="InterPro" id="IPR036909">
    <property type="entry name" value="Cyt_c-like_dom_sf"/>
</dbReference>
<evidence type="ECO:0000256" key="4">
    <source>
        <dbReference type="ARBA" id="ARBA00023002"/>
    </source>
</evidence>
<keyword evidence="9" id="KW-0575">Peroxidase</keyword>
<dbReference type="Proteomes" id="UP000288259">
    <property type="component" value="Unassembled WGS sequence"/>
</dbReference>
<feature type="region of interest" description="Disordered" evidence="7">
    <location>
        <begin position="37"/>
        <end position="56"/>
    </location>
</feature>
<keyword evidence="5 6" id="KW-0408">Iron</keyword>
<dbReference type="InterPro" id="IPR009056">
    <property type="entry name" value="Cyt_c-like_dom"/>
</dbReference>
<protein>
    <submittedName>
        <fullName evidence="9">Cytochrome-c peroxidase</fullName>
    </submittedName>
</protein>
<keyword evidence="4" id="KW-0560">Oxidoreductase</keyword>
<feature type="domain" description="Cytochrome c" evidence="8">
    <location>
        <begin position="98"/>
        <end position="266"/>
    </location>
</feature>
<dbReference type="PROSITE" id="PS51007">
    <property type="entry name" value="CYTC"/>
    <property type="match status" value="1"/>
</dbReference>
<comment type="caution">
    <text evidence="9">The sequence shown here is derived from an EMBL/GenBank/DDBJ whole genome shotgun (WGS) entry which is preliminary data.</text>
</comment>
<evidence type="ECO:0000313" key="10">
    <source>
        <dbReference type="Proteomes" id="UP000288259"/>
    </source>
</evidence>
<keyword evidence="10" id="KW-1185">Reference proteome</keyword>
<dbReference type="InterPro" id="IPR004852">
    <property type="entry name" value="Di-haem_cyt_c_peroxidsae"/>
</dbReference>
<name>A0A432YLG7_9GAMM</name>
<evidence type="ECO:0000256" key="3">
    <source>
        <dbReference type="ARBA" id="ARBA00022723"/>
    </source>
</evidence>
<sequence length="387" mass="43581">MRGVKFKLTLMTILSLPLLFQLLLVGGALFLGDESDAQPKTDEAMPAPQSSVPPLNDRNRYERLWADYLQPLQHWPELAEGASEDVAALPEPPAQDPAQVQLGKRLFHDAGLSLDGTVSCASCHKSSHAFADDQRVTPGVQGRLGKRNAQSLLDVHLWEKLFWDGRAVNLVQQAHMPLEDEVEMASSRAHAVAHVAANYPGFEDVRWPHIARALAAFQRTLTLYDHPDNRLDQFLRAVDQGDLATAQASLSDQELHGLDLFRTKAGCVRCHNGPLLSDQKFHVTGFHYYGRRFEDLGLWEIDQRIENLGAFRTPMLRGLMQSRPWMHNGLFDNLRGIVRQYGHGGPRPRRPADQPWVQPYPETTDELVPFSLTREEEDALLAFLQLL</sequence>
<dbReference type="GO" id="GO:0004130">
    <property type="term" value="F:cytochrome-c peroxidase activity"/>
    <property type="evidence" value="ECO:0007669"/>
    <property type="project" value="TreeGrafter"/>
</dbReference>
<organism evidence="9 10">
    <name type="scientific">Pseudidiomarina insulisalsae</name>
    <dbReference type="NCBI Taxonomy" id="575789"/>
    <lineage>
        <taxon>Bacteria</taxon>
        <taxon>Pseudomonadati</taxon>
        <taxon>Pseudomonadota</taxon>
        <taxon>Gammaproteobacteria</taxon>
        <taxon>Alteromonadales</taxon>
        <taxon>Idiomarinaceae</taxon>
        <taxon>Pseudidiomarina</taxon>
    </lineage>
</organism>
<dbReference type="GO" id="GO:0046872">
    <property type="term" value="F:metal ion binding"/>
    <property type="evidence" value="ECO:0007669"/>
    <property type="project" value="UniProtKB-KW"/>
</dbReference>
<dbReference type="Pfam" id="PF03150">
    <property type="entry name" value="CCP_MauG"/>
    <property type="match status" value="1"/>
</dbReference>
<proteinExistence type="predicted"/>
<gene>
    <name evidence="9" type="ORF">CWI71_05430</name>
</gene>
<dbReference type="GO" id="GO:0009055">
    <property type="term" value="F:electron transfer activity"/>
    <property type="evidence" value="ECO:0007669"/>
    <property type="project" value="InterPro"/>
</dbReference>
<dbReference type="OrthoDB" id="9805202at2"/>
<comment type="subcellular location">
    <subcellularLocation>
        <location evidence="1">Cell envelope</location>
    </subcellularLocation>
</comment>
<keyword evidence="3 6" id="KW-0479">Metal-binding</keyword>
<accession>A0A432YLG7</accession>
<reference evidence="10" key="1">
    <citation type="journal article" date="2018" name="Front. Microbiol.">
        <title>Genome-Based Analysis Reveals the Taxonomy and Diversity of the Family Idiomarinaceae.</title>
        <authorList>
            <person name="Liu Y."/>
            <person name="Lai Q."/>
            <person name="Shao Z."/>
        </authorList>
    </citation>
    <scope>NUCLEOTIDE SEQUENCE [LARGE SCALE GENOMIC DNA]</scope>
    <source>
        <strain evidence="10">CVS-6</strain>
    </source>
</reference>
<keyword evidence="2 6" id="KW-0349">Heme</keyword>
<dbReference type="PANTHER" id="PTHR30600">
    <property type="entry name" value="CYTOCHROME C PEROXIDASE-RELATED"/>
    <property type="match status" value="1"/>
</dbReference>
<evidence type="ECO:0000256" key="2">
    <source>
        <dbReference type="ARBA" id="ARBA00022617"/>
    </source>
</evidence>
<dbReference type="InterPro" id="IPR051395">
    <property type="entry name" value="Cytochrome_c_Peroxidase/MauG"/>
</dbReference>
<dbReference type="GO" id="GO:0030313">
    <property type="term" value="C:cell envelope"/>
    <property type="evidence" value="ECO:0007669"/>
    <property type="project" value="UniProtKB-SubCell"/>
</dbReference>
<dbReference type="AlphaFoldDB" id="A0A432YLG7"/>
<dbReference type="RefSeq" id="WP_126754263.1">
    <property type="nucleotide sequence ID" value="NZ_PIPY01000005.1"/>
</dbReference>
<evidence type="ECO:0000256" key="5">
    <source>
        <dbReference type="ARBA" id="ARBA00023004"/>
    </source>
</evidence>
<dbReference type="SUPFAM" id="SSF46626">
    <property type="entry name" value="Cytochrome c"/>
    <property type="match status" value="2"/>
</dbReference>
<dbReference type="EMBL" id="PIPY01000005">
    <property type="protein sequence ID" value="RUO61803.1"/>
    <property type="molecule type" value="Genomic_DNA"/>
</dbReference>
<dbReference type="GO" id="GO:0020037">
    <property type="term" value="F:heme binding"/>
    <property type="evidence" value="ECO:0007669"/>
    <property type="project" value="InterPro"/>
</dbReference>
<dbReference type="Gene3D" id="1.10.760.10">
    <property type="entry name" value="Cytochrome c-like domain"/>
    <property type="match status" value="2"/>
</dbReference>